<keyword evidence="3" id="KW-0560">Oxidoreductase</keyword>
<reference evidence="7 8" key="1">
    <citation type="submission" date="2020-05" db="EMBL/GenBank/DDBJ databases">
        <title>Draft genome sequence of Desulfovibrio psychrotolerans JS1T.</title>
        <authorList>
            <person name="Ueno A."/>
            <person name="Tamazawa S."/>
            <person name="Tamamura S."/>
            <person name="Murakami T."/>
            <person name="Kiyama T."/>
            <person name="Inomata H."/>
            <person name="Amano Y."/>
            <person name="Miyakawa K."/>
            <person name="Tamaki H."/>
            <person name="Naganuma T."/>
            <person name="Kaneko K."/>
        </authorList>
    </citation>
    <scope>NUCLEOTIDE SEQUENCE [LARGE SCALE GENOMIC DNA]</scope>
    <source>
        <strain evidence="7 8">JS1</strain>
    </source>
</reference>
<gene>
    <name evidence="7" type="ORF">DSM19430T_12940</name>
</gene>
<comment type="similarity">
    <text evidence="2">Belongs to the iron-containing alcohol dehydrogenase family.</text>
</comment>
<dbReference type="Gene3D" id="1.20.1090.10">
    <property type="entry name" value="Dehydroquinate synthase-like - alpha domain"/>
    <property type="match status" value="1"/>
</dbReference>
<evidence type="ECO:0000256" key="1">
    <source>
        <dbReference type="ARBA" id="ARBA00001962"/>
    </source>
</evidence>
<evidence type="ECO:0000313" key="8">
    <source>
        <dbReference type="Proteomes" id="UP000503820"/>
    </source>
</evidence>
<dbReference type="Pfam" id="PF25137">
    <property type="entry name" value="ADH_Fe_C"/>
    <property type="match status" value="1"/>
</dbReference>
<evidence type="ECO:0000259" key="5">
    <source>
        <dbReference type="Pfam" id="PF00465"/>
    </source>
</evidence>
<dbReference type="PANTHER" id="PTHR11496">
    <property type="entry name" value="ALCOHOL DEHYDROGENASE"/>
    <property type="match status" value="1"/>
</dbReference>
<comment type="cofactor">
    <cofactor evidence="1">
        <name>Fe cation</name>
        <dbReference type="ChEBI" id="CHEBI:24875"/>
    </cofactor>
</comment>
<accession>A0A7J0BSF8</accession>
<name>A0A7J0BSF8_9BACT</name>
<dbReference type="PANTHER" id="PTHR11496:SF102">
    <property type="entry name" value="ALCOHOL DEHYDROGENASE 4"/>
    <property type="match status" value="1"/>
</dbReference>
<evidence type="ECO:0000313" key="7">
    <source>
        <dbReference type="EMBL" id="GFM36610.1"/>
    </source>
</evidence>
<dbReference type="GO" id="GO:0004022">
    <property type="term" value="F:alcohol dehydrogenase (NAD+) activity"/>
    <property type="evidence" value="ECO:0007669"/>
    <property type="project" value="TreeGrafter"/>
</dbReference>
<dbReference type="Gene3D" id="3.40.50.1970">
    <property type="match status" value="1"/>
</dbReference>
<feature type="domain" description="Alcohol dehydrogenase iron-type/glycerol dehydrogenase GldA" evidence="5">
    <location>
        <begin position="14"/>
        <end position="181"/>
    </location>
</feature>
<dbReference type="FunFam" id="3.40.50.1970:FF:000003">
    <property type="entry name" value="Alcohol dehydrogenase, iron-containing"/>
    <property type="match status" value="1"/>
</dbReference>
<dbReference type="InterPro" id="IPR018211">
    <property type="entry name" value="ADH_Fe_CS"/>
</dbReference>
<dbReference type="InterPro" id="IPR039697">
    <property type="entry name" value="Alcohol_dehydrogenase_Fe"/>
</dbReference>
<dbReference type="FunFam" id="1.20.1090.10:FF:000001">
    <property type="entry name" value="Aldehyde-alcohol dehydrogenase"/>
    <property type="match status" value="1"/>
</dbReference>
<dbReference type="Proteomes" id="UP000503820">
    <property type="component" value="Unassembled WGS sequence"/>
</dbReference>
<evidence type="ECO:0000256" key="2">
    <source>
        <dbReference type="ARBA" id="ARBA00007358"/>
    </source>
</evidence>
<dbReference type="Pfam" id="PF00465">
    <property type="entry name" value="Fe-ADH"/>
    <property type="match status" value="1"/>
</dbReference>
<dbReference type="PROSITE" id="PS00913">
    <property type="entry name" value="ADH_IRON_1"/>
    <property type="match status" value="1"/>
</dbReference>
<evidence type="ECO:0000256" key="4">
    <source>
        <dbReference type="ARBA" id="ARBA00023027"/>
    </source>
</evidence>
<proteinExistence type="inferred from homology"/>
<dbReference type="RefSeq" id="WP_174409280.1">
    <property type="nucleotide sequence ID" value="NZ_BLVP01000007.1"/>
</dbReference>
<evidence type="ECO:0000256" key="3">
    <source>
        <dbReference type="ARBA" id="ARBA00023002"/>
    </source>
</evidence>
<dbReference type="GO" id="GO:0046872">
    <property type="term" value="F:metal ion binding"/>
    <property type="evidence" value="ECO:0007669"/>
    <property type="project" value="InterPro"/>
</dbReference>
<comment type="caution">
    <text evidence="7">The sequence shown here is derived from an EMBL/GenBank/DDBJ whole genome shotgun (WGS) entry which is preliminary data.</text>
</comment>
<protein>
    <submittedName>
        <fullName evidence="7">Alcohol dehydrogenase</fullName>
    </submittedName>
</protein>
<keyword evidence="4" id="KW-0520">NAD</keyword>
<organism evidence="7 8">
    <name type="scientific">Desulfovibrio psychrotolerans</name>
    <dbReference type="NCBI Taxonomy" id="415242"/>
    <lineage>
        <taxon>Bacteria</taxon>
        <taxon>Pseudomonadati</taxon>
        <taxon>Thermodesulfobacteriota</taxon>
        <taxon>Desulfovibrionia</taxon>
        <taxon>Desulfovibrionales</taxon>
        <taxon>Desulfovibrionaceae</taxon>
        <taxon>Desulfovibrio</taxon>
    </lineage>
</organism>
<dbReference type="EMBL" id="BLVP01000007">
    <property type="protein sequence ID" value="GFM36610.1"/>
    <property type="molecule type" value="Genomic_DNA"/>
</dbReference>
<sequence>MSDTVHDLRKFAAPEVIFGNGARHMLTKYVQNLSLGHCFVVTDKGVRDTGLVDALIAPLHERGIRTTVFDDIAPNPRDSQTRRGAAAFLEARCDGVIAIGGGSPMDAAKAMGFMATNGADVLSFEGVDKVEVPGPPMICVPTTAGTSADISQFCIINDTGRKVKIAIVAQAAIPDVALVDPECTYSMPPALTAATGMDALTHAVEAYASTVASPTTDLFALDAVRLVREHLAQAVHNPLDAVAREGMMRASMHAGYAFSNAILGAVHAMAHSLGGVLDAPHGECNAIVLPYVVKANFDAAPHRYRALAQAFGVDVRKRDDRAVKEALCGAIDALGREVDIPQGLRALGMSREVIPRLARTAMADACMLTNPRVFTQREVEGLYEEAW</sequence>
<feature type="domain" description="Fe-containing alcohol dehydrogenase-like C-terminal" evidence="6">
    <location>
        <begin position="192"/>
        <end position="387"/>
    </location>
</feature>
<evidence type="ECO:0000259" key="6">
    <source>
        <dbReference type="Pfam" id="PF25137"/>
    </source>
</evidence>
<dbReference type="InterPro" id="IPR056798">
    <property type="entry name" value="ADH_Fe_C"/>
</dbReference>
<dbReference type="CDD" id="cd17814">
    <property type="entry name" value="Fe-ADH-like"/>
    <property type="match status" value="1"/>
</dbReference>
<dbReference type="AlphaFoldDB" id="A0A7J0BSF8"/>
<keyword evidence="8" id="KW-1185">Reference proteome</keyword>
<dbReference type="SUPFAM" id="SSF56796">
    <property type="entry name" value="Dehydroquinate synthase-like"/>
    <property type="match status" value="1"/>
</dbReference>
<dbReference type="InterPro" id="IPR001670">
    <property type="entry name" value="ADH_Fe/GldA"/>
</dbReference>